<comment type="caution">
    <text evidence="1">The sequence shown here is derived from an EMBL/GenBank/DDBJ whole genome shotgun (WGS) entry which is preliminary data.</text>
</comment>
<accession>A0A6L9EQY0</accession>
<evidence type="ECO:0000313" key="2">
    <source>
        <dbReference type="Proteomes" id="UP000474042"/>
    </source>
</evidence>
<name>A0A6L9EQY0_CLOBU</name>
<sequence length="167" mass="19700">MQLTLYENNIEKSVEINITETLHELHNTISKLYSTQSQEYKYICKGLEYAYGGELNTDFYHCDLFVYSNEPVYYINQDKMIKIVHVRISNDIYDYCDFDLKHYCPVYTKSIECILCLETMDCLTGLIKIEELPELNNIINIDRVRQICTRCIYANCDNVDIDGNKKK</sequence>
<reference evidence="1 2" key="1">
    <citation type="submission" date="2020-01" db="EMBL/GenBank/DDBJ databases">
        <title>Genome sequence of a 1,3-propanediol producer, Clostridium butyricum S3.</title>
        <authorList>
            <person name="Zhou J."/>
        </authorList>
    </citation>
    <scope>NUCLEOTIDE SEQUENCE [LARGE SCALE GENOMIC DNA]</scope>
    <source>
        <strain evidence="1 2">S3</strain>
    </source>
</reference>
<protein>
    <submittedName>
        <fullName evidence="1">Uncharacterized protein</fullName>
    </submittedName>
</protein>
<organism evidence="1 2">
    <name type="scientific">Clostridium butyricum</name>
    <dbReference type="NCBI Taxonomy" id="1492"/>
    <lineage>
        <taxon>Bacteria</taxon>
        <taxon>Bacillati</taxon>
        <taxon>Bacillota</taxon>
        <taxon>Clostridia</taxon>
        <taxon>Eubacteriales</taxon>
        <taxon>Clostridiaceae</taxon>
        <taxon>Clostridium</taxon>
    </lineage>
</organism>
<dbReference type="Proteomes" id="UP000474042">
    <property type="component" value="Unassembled WGS sequence"/>
</dbReference>
<evidence type="ECO:0000313" key="1">
    <source>
        <dbReference type="EMBL" id="NAS19018.1"/>
    </source>
</evidence>
<dbReference type="EMBL" id="WOFV02000052">
    <property type="protein sequence ID" value="NAS19018.1"/>
    <property type="molecule type" value="Genomic_DNA"/>
</dbReference>
<proteinExistence type="predicted"/>
<dbReference type="AlphaFoldDB" id="A0A6L9EQY0"/>
<gene>
    <name evidence="1" type="ORF">GND98_014345</name>
</gene>